<evidence type="ECO:0000313" key="1">
    <source>
        <dbReference type="EMBL" id="KAK4742303.1"/>
    </source>
</evidence>
<accession>A0AAN7GEC2</accession>
<name>A0AAN7GEC2_9MYRT</name>
<proteinExistence type="predicted"/>
<comment type="caution">
    <text evidence="1">The sequence shown here is derived from an EMBL/GenBank/DDBJ whole genome shotgun (WGS) entry which is preliminary data.</text>
</comment>
<dbReference type="Proteomes" id="UP001345219">
    <property type="component" value="Chromosome 1"/>
</dbReference>
<evidence type="ECO:0000313" key="2">
    <source>
        <dbReference type="Proteomes" id="UP001345219"/>
    </source>
</evidence>
<dbReference type="EMBL" id="JAXIOK010000023">
    <property type="protein sequence ID" value="KAK4742303.1"/>
    <property type="molecule type" value="Genomic_DNA"/>
</dbReference>
<dbReference type="AlphaFoldDB" id="A0AAN7GEC2"/>
<sequence length="118" mass="13172">MERYEFCFERGHQSSSGNSFGPKECLLSRWARLVINFQNCRKSSSRGQIRNPVFSSCPSRMFLDPGNSDNGLDLIQATSVGVAVARAIVESEMNVPSSVNLQTLAGRFDRQKSVRLLQ</sequence>
<gene>
    <name evidence="1" type="ORF">SAY87_000304</name>
</gene>
<keyword evidence="2" id="KW-1185">Reference proteome</keyword>
<protein>
    <submittedName>
        <fullName evidence="1">Uncharacterized protein</fullName>
    </submittedName>
</protein>
<organism evidence="1 2">
    <name type="scientific">Trapa incisa</name>
    <dbReference type="NCBI Taxonomy" id="236973"/>
    <lineage>
        <taxon>Eukaryota</taxon>
        <taxon>Viridiplantae</taxon>
        <taxon>Streptophyta</taxon>
        <taxon>Embryophyta</taxon>
        <taxon>Tracheophyta</taxon>
        <taxon>Spermatophyta</taxon>
        <taxon>Magnoliopsida</taxon>
        <taxon>eudicotyledons</taxon>
        <taxon>Gunneridae</taxon>
        <taxon>Pentapetalae</taxon>
        <taxon>rosids</taxon>
        <taxon>malvids</taxon>
        <taxon>Myrtales</taxon>
        <taxon>Lythraceae</taxon>
        <taxon>Trapa</taxon>
    </lineage>
</organism>
<reference evidence="1 2" key="1">
    <citation type="journal article" date="2023" name="Hortic Res">
        <title>Pangenome of water caltrop reveals structural variations and asymmetric subgenome divergence after allopolyploidization.</title>
        <authorList>
            <person name="Zhang X."/>
            <person name="Chen Y."/>
            <person name="Wang L."/>
            <person name="Yuan Y."/>
            <person name="Fang M."/>
            <person name="Shi L."/>
            <person name="Lu R."/>
            <person name="Comes H.P."/>
            <person name="Ma Y."/>
            <person name="Chen Y."/>
            <person name="Huang G."/>
            <person name="Zhou Y."/>
            <person name="Zheng Z."/>
            <person name="Qiu Y."/>
        </authorList>
    </citation>
    <scope>NUCLEOTIDE SEQUENCE [LARGE SCALE GENOMIC DNA]</scope>
    <source>
        <tissue evidence="1">Roots</tissue>
    </source>
</reference>